<dbReference type="RefSeq" id="WP_112746115.1">
    <property type="nucleotide sequence ID" value="NZ_QMFY01000002.1"/>
</dbReference>
<dbReference type="OrthoDB" id="9802005at2"/>
<dbReference type="PROSITE" id="PS51257">
    <property type="entry name" value="PROKAR_LIPOPROTEIN"/>
    <property type="match status" value="1"/>
</dbReference>
<accession>A0A364Y628</accession>
<evidence type="ECO:0000259" key="1">
    <source>
        <dbReference type="Pfam" id="PF16151"/>
    </source>
</evidence>
<organism evidence="2 3">
    <name type="scientific">Pseudochryseolinea flava</name>
    <dbReference type="NCBI Taxonomy" id="2059302"/>
    <lineage>
        <taxon>Bacteria</taxon>
        <taxon>Pseudomonadati</taxon>
        <taxon>Bacteroidota</taxon>
        <taxon>Cytophagia</taxon>
        <taxon>Cytophagales</taxon>
        <taxon>Fulvivirgaceae</taxon>
        <taxon>Pseudochryseolinea</taxon>
    </lineage>
</organism>
<proteinExistence type="predicted"/>
<dbReference type="InterPro" id="IPR045690">
    <property type="entry name" value="DUF6055"/>
</dbReference>
<evidence type="ECO:0000313" key="3">
    <source>
        <dbReference type="Proteomes" id="UP000251889"/>
    </source>
</evidence>
<keyword evidence="3" id="KW-1185">Reference proteome</keyword>
<reference evidence="2 3" key="1">
    <citation type="submission" date="2018-06" db="EMBL/GenBank/DDBJ databases">
        <title>Chryseolinea flavus sp. nov., a member of the phylum Bacteroidetes isolated from soil.</title>
        <authorList>
            <person name="Li Y."/>
            <person name="Wang J."/>
        </authorList>
    </citation>
    <scope>NUCLEOTIDE SEQUENCE [LARGE SCALE GENOMIC DNA]</scope>
    <source>
        <strain evidence="2 3">SDU1-6</strain>
    </source>
</reference>
<name>A0A364Y628_9BACT</name>
<evidence type="ECO:0000313" key="2">
    <source>
        <dbReference type="EMBL" id="RAW02292.1"/>
    </source>
</evidence>
<dbReference type="Pfam" id="PF16151">
    <property type="entry name" value="DUF4859"/>
    <property type="match status" value="1"/>
</dbReference>
<dbReference type="Proteomes" id="UP000251889">
    <property type="component" value="Unassembled WGS sequence"/>
</dbReference>
<dbReference type="InterPro" id="IPR032339">
    <property type="entry name" value="DUF4859"/>
</dbReference>
<dbReference type="AlphaFoldDB" id="A0A364Y628"/>
<dbReference type="EMBL" id="QMFY01000002">
    <property type="protein sequence ID" value="RAW02292.1"/>
    <property type="molecule type" value="Genomic_DNA"/>
</dbReference>
<feature type="domain" description="DUF4859" evidence="1">
    <location>
        <begin position="522"/>
        <end position="620"/>
    </location>
</feature>
<comment type="caution">
    <text evidence="2">The sequence shown here is derived from an EMBL/GenBank/DDBJ whole genome shotgun (WGS) entry which is preliminary data.</text>
</comment>
<dbReference type="Pfam" id="PF19527">
    <property type="entry name" value="DUF6055"/>
    <property type="match status" value="1"/>
</dbReference>
<gene>
    <name evidence="2" type="ORF">DQQ10_07085</name>
</gene>
<protein>
    <submittedName>
        <fullName evidence="2">DUF4859 domain-containing protein</fullName>
    </submittedName>
</protein>
<sequence>MISTKTINDQRRSLQSLTLFLLSICLLSFALVACGSNEPTPVIQNDDDDTVDVVNPSEIDVSKIYIPEELKSNDFYKSSSKWYYGRSKQSAHFIVFWDAKYANHADSPSSDKVPEKYRVDIDDLLAKAEAFYTLNVTELKFAETGSGKSKLDKYKMMIFLFYQDEWLAVGAGYDNMIGALWVNPGTCKPVGSVIGHEIGHSFQYQVFCDLGTSGFRYGFGGNGGNTFWEQTAQWQAFQSYPAEMFSDFGFNEYANNYFRHICHENHRYGSYFIHEYWAKKHGRDIISKIWRQAKEPEDPMQAYMRITGINVEQFNDEIYDAAAKFATWDLDALRQNGAERIGALTTKFTSLQDGSYIIAYDRCPGTTGYNVVRLNVPSAGTVVSTQLTGKVNTEGFNTVDTPSRAGWRFGYVALLQNGTRVYSNMQKGTQGTATFTVPEGCDKLWLIVTGAPTTYAAHPWDDKIDNDDQWPYAVKFSNTNLFGNVSFDGTEIPKDESFVFDVKFPFSSSVYFGKSVSLGDQLTTLAKAFVLQPSEITSNIGGTIKFYGVESNGTLNPNNTATGDGHWFGADGNIVAWGNTAKVYSEFNRQNTSFSIGQFPKQCASGDKFTIKQALVYEHAPGKTVQATFTFNITIE</sequence>